<feature type="domain" description="BIG2" evidence="1">
    <location>
        <begin position="252"/>
        <end position="329"/>
    </location>
</feature>
<evidence type="ECO:0000313" key="3">
    <source>
        <dbReference type="Proteomes" id="UP000033115"/>
    </source>
</evidence>
<dbReference type="AlphaFoldDB" id="A0A0E3JM54"/>
<dbReference type="RefSeq" id="WP_052712565.1">
    <property type="nucleotide sequence ID" value="NZ_CP009933.1"/>
</dbReference>
<reference evidence="2 3" key="1">
    <citation type="journal article" date="2015" name="J. Biotechnol.">
        <title>Complete genome sequence of a malodorant-producing acetogen, Clostridium scatologenes ATCC 25775(T).</title>
        <authorList>
            <person name="Zhu Z."/>
            <person name="Guo T."/>
            <person name="Zheng H."/>
            <person name="Song T."/>
            <person name="Ouyang P."/>
            <person name="Xie J."/>
        </authorList>
    </citation>
    <scope>NUCLEOTIDE SEQUENCE [LARGE SCALE GENOMIC DNA]</scope>
    <source>
        <strain evidence="2 3">ATCC 25775</strain>
    </source>
</reference>
<dbReference type="InterPro" id="IPR008964">
    <property type="entry name" value="Invasin/intimin_cell_adhesion"/>
</dbReference>
<dbReference type="SUPFAM" id="SSF48239">
    <property type="entry name" value="Terpenoid cyclases/Protein prenyltransferases"/>
    <property type="match status" value="1"/>
</dbReference>
<dbReference type="Gene3D" id="2.60.40.1080">
    <property type="match status" value="3"/>
</dbReference>
<gene>
    <name evidence="2" type="ORF">CSCA_0548</name>
</gene>
<dbReference type="InterPro" id="IPR027954">
    <property type="entry name" value="Transcobalamin-like_C"/>
</dbReference>
<feature type="domain" description="BIG2" evidence="1">
    <location>
        <begin position="636"/>
        <end position="713"/>
    </location>
</feature>
<protein>
    <submittedName>
        <fullName evidence="2">Surface/cell-adhesion protein</fullName>
    </submittedName>
</protein>
<keyword evidence="3" id="KW-1185">Reference proteome</keyword>
<sequence length="1117" mass="121250">MKNIKGKIISIFMTFIMLVSILGINVGNVFADESSNNINVNIAVVGMYNENLFSPQQIKVSENATAEDVLKATGLNVEVKDNGMVDSIAGQKNGTDDGNYGTQSGWMYKVNYTTPQDYPKTQSVKDGDHILFVYIKNYGDLLPSYDSTQNDFVNVTVKSIQKDNSFSEQFTVLKNNSINAAIMEGLKKHGGDFDKSSLASEALMSKDDEQFWSYTLNNDKSTYNQKDIQLKDGDVITTFKDDRQGIKEGSVSVTGVNLDKTKSTLAEGDTVQLTATIAPDNATNKDLKWSSSDETIATVDTTGKVTAIKEGTATIKVATEDGEKTSTCIVDVTKKQVLPTDNTFTMLITRDNGASTIKTFTMTIDKDKKNENSMDYLKSVTKVTELQGPGFINGIDGLLNVFLKDMPIEDRKAGYYGVDWFIYLNGSLTPVGATGVYPKAGDILNFDYHKWDWHSLVPPGTKTMPLKIENVPYSSIDSGTPIKLRVTCVFRGVYNVSVKVDGKEVATTDIDGYATITINEVGEHTIRVEKDDAYKEKKTTVKAAENKVVAINLNKTESTLTEGEILQLTAEVQPDNATNKNVTWKSSDETIAKVDENGKVTALKKGTATITVTSVDGQKTASCNVIINEKNQEKVSVTGVTLDKTNENVSIGGVLQLTATIVPDNATNKNVKWSSSDETIAIVDANGKVTAVKEGNAIITATTEDVEKTATCSVTVTKVDTKDYTKSMNSLIDGISSTVIIDNCDDWLALGLNKVGKNVPEGYLSKLEQRVKAATKNGVLDLGNPTEYERLTLAVLACGGDPTNIAGQNLIEKIYNNNNMSDQGINAYVFGLIALQAGNFNIPNNAVWTKEKLINKILSYQEDDGWSYGGGSADPDMTAMAISALAPYYSTNTDVKSAIDIAINRLSQIQDANDGGFASYKTKNSESCSQVIIGLCANGIDPTTDDRFTKNGKNPMDALLTFATGDNKGFGHADNNINAMGTEQGLEALAAYKLFKLGKGSIYSGFTIKDPDSKTMKITNMTTKSEFSLGDDAKISIKIENNTNKDQDASLVLALYDQNGEFVDYVCGNQTIKKGDSSILTSMLKLPSQGVYTLKGFVWDTLEAMNPLSDVIEIHVK</sequence>
<proteinExistence type="predicted"/>
<dbReference type="InterPro" id="IPR003343">
    <property type="entry name" value="Big_2"/>
</dbReference>
<evidence type="ECO:0000313" key="2">
    <source>
        <dbReference type="EMBL" id="AKA67673.1"/>
    </source>
</evidence>
<accession>A0A0E3JM54</accession>
<name>A0A0E3JM54_CLOSL</name>
<dbReference type="Proteomes" id="UP000033115">
    <property type="component" value="Chromosome"/>
</dbReference>
<dbReference type="Gene3D" id="1.50.10.20">
    <property type="match status" value="1"/>
</dbReference>
<dbReference type="PANTHER" id="PTHR23019">
    <property type="entry name" value="NUCLEAR PORE MEMBRANE GLYCOPROTEIN GP210-RELATED"/>
    <property type="match status" value="1"/>
</dbReference>
<dbReference type="KEGG" id="csq:CSCA_0548"/>
<dbReference type="STRING" id="1548.CSCA_0548"/>
<dbReference type="Pfam" id="PF02368">
    <property type="entry name" value="Big_2"/>
    <property type="match status" value="3"/>
</dbReference>
<organism evidence="2 3">
    <name type="scientific">Clostridium scatologenes</name>
    <dbReference type="NCBI Taxonomy" id="1548"/>
    <lineage>
        <taxon>Bacteria</taxon>
        <taxon>Bacillati</taxon>
        <taxon>Bacillota</taxon>
        <taxon>Clostridia</taxon>
        <taxon>Eubacteriales</taxon>
        <taxon>Clostridiaceae</taxon>
        <taxon>Clostridium</taxon>
    </lineage>
</organism>
<dbReference type="InterPro" id="IPR045197">
    <property type="entry name" value="NUP210-like"/>
</dbReference>
<dbReference type="HOGENOM" id="CLU_280843_0_0_9"/>
<evidence type="ECO:0000259" key="1">
    <source>
        <dbReference type="SMART" id="SM00635"/>
    </source>
</evidence>
<feature type="domain" description="BIG2" evidence="1">
    <location>
        <begin position="547"/>
        <end position="624"/>
    </location>
</feature>
<dbReference type="SMART" id="SM00635">
    <property type="entry name" value="BID_2"/>
    <property type="match status" value="3"/>
</dbReference>
<dbReference type="PANTHER" id="PTHR23019:SF0">
    <property type="entry name" value="NUCLEAR PORE MEMBRANE GLYCOPROTEIN 210"/>
    <property type="match status" value="1"/>
</dbReference>
<dbReference type="SUPFAM" id="SSF49373">
    <property type="entry name" value="Invasin/intimin cell-adhesion fragments"/>
    <property type="match status" value="3"/>
</dbReference>
<dbReference type="Pfam" id="PF14478">
    <property type="entry name" value="DUF4430"/>
    <property type="match status" value="2"/>
</dbReference>
<dbReference type="EMBL" id="CP009933">
    <property type="protein sequence ID" value="AKA67673.1"/>
    <property type="molecule type" value="Genomic_DNA"/>
</dbReference>
<dbReference type="InterPro" id="IPR008930">
    <property type="entry name" value="Terpenoid_cyclase/PrenylTrfase"/>
</dbReference>